<evidence type="ECO:0000313" key="2">
    <source>
        <dbReference type="EMBL" id="NYI40133.1"/>
    </source>
</evidence>
<keyword evidence="3" id="KW-1185">Reference proteome</keyword>
<sequence length="99" mass="10871">MALDQSVPLDLLRELKLGDVGDRIRITTDALYQERIDAGASAFIGAGAFEHTLGERRNATAAAPAPSRPPRGIWRRGQGRSSRHRWTDAAVSTRPYSRS</sequence>
<dbReference type="EMBL" id="JACBZO010000001">
    <property type="protein sequence ID" value="NYI40133.1"/>
    <property type="molecule type" value="Genomic_DNA"/>
</dbReference>
<comment type="caution">
    <text evidence="2">The sequence shown here is derived from an EMBL/GenBank/DDBJ whole genome shotgun (WGS) entry which is preliminary data.</text>
</comment>
<dbReference type="Proteomes" id="UP000547973">
    <property type="component" value="Unassembled WGS sequence"/>
</dbReference>
<gene>
    <name evidence="2" type="ORF">BKA03_000252</name>
</gene>
<dbReference type="AlphaFoldDB" id="A0A7Y9Z9I7"/>
<evidence type="ECO:0000256" key="1">
    <source>
        <dbReference type="SAM" id="MobiDB-lite"/>
    </source>
</evidence>
<protein>
    <submittedName>
        <fullName evidence="2">Uncharacterized protein</fullName>
    </submittedName>
</protein>
<proteinExistence type="predicted"/>
<name>A0A7Y9Z9I7_9MICO</name>
<feature type="region of interest" description="Disordered" evidence="1">
    <location>
        <begin position="57"/>
        <end position="99"/>
    </location>
</feature>
<evidence type="ECO:0000313" key="3">
    <source>
        <dbReference type="Proteomes" id="UP000547973"/>
    </source>
</evidence>
<organism evidence="2 3">
    <name type="scientific">Demequina lutea</name>
    <dbReference type="NCBI Taxonomy" id="431489"/>
    <lineage>
        <taxon>Bacteria</taxon>
        <taxon>Bacillati</taxon>
        <taxon>Actinomycetota</taxon>
        <taxon>Actinomycetes</taxon>
        <taxon>Micrococcales</taxon>
        <taxon>Demequinaceae</taxon>
        <taxon>Demequina</taxon>
    </lineage>
</organism>
<feature type="compositionally biased region" description="Basic residues" evidence="1">
    <location>
        <begin position="73"/>
        <end position="84"/>
    </location>
</feature>
<reference evidence="2 3" key="1">
    <citation type="submission" date="2020-07" db="EMBL/GenBank/DDBJ databases">
        <title>Sequencing the genomes of 1000 actinobacteria strains.</title>
        <authorList>
            <person name="Klenk H.-P."/>
        </authorList>
    </citation>
    <scope>NUCLEOTIDE SEQUENCE [LARGE SCALE GENOMIC DNA]</scope>
    <source>
        <strain evidence="2 3">DSM 19970</strain>
    </source>
</reference>
<accession>A0A7Y9Z9I7</accession>